<dbReference type="InterPro" id="IPR035992">
    <property type="entry name" value="Ricin_B-like_lectins"/>
</dbReference>
<evidence type="ECO:0000313" key="4">
    <source>
        <dbReference type="Proteomes" id="UP000008063"/>
    </source>
</evidence>
<dbReference type="SUPFAM" id="SSF54001">
    <property type="entry name" value="Cysteine proteinases"/>
    <property type="match status" value="1"/>
</dbReference>
<dbReference type="AlphaFoldDB" id="F8Q9A8"/>
<dbReference type="Gene3D" id="3.30.460.70">
    <property type="match status" value="2"/>
</dbReference>
<dbReference type="InterPro" id="IPR000772">
    <property type="entry name" value="Ricin_B_lectin"/>
</dbReference>
<dbReference type="SUPFAM" id="SSF50370">
    <property type="entry name" value="Ricin B-like lectins"/>
    <property type="match status" value="1"/>
</dbReference>
<dbReference type="HOGENOM" id="CLU_043578_1_0_1"/>
<dbReference type="eggNOG" id="ENOG502SYF8">
    <property type="taxonomic scope" value="Eukaryota"/>
</dbReference>
<evidence type="ECO:0000313" key="3">
    <source>
        <dbReference type="EMBL" id="EGN95163.1"/>
    </source>
</evidence>
<dbReference type="Gene3D" id="2.80.10.50">
    <property type="match status" value="1"/>
</dbReference>
<dbReference type="EMBL" id="GL945486">
    <property type="protein sequence ID" value="EGN95163.1"/>
    <property type="molecule type" value="Genomic_DNA"/>
</dbReference>
<organism evidence="4">
    <name type="scientific">Serpula lacrymans var. lacrymans (strain S7.3)</name>
    <name type="common">Dry rot fungus</name>
    <dbReference type="NCBI Taxonomy" id="936435"/>
    <lineage>
        <taxon>Eukaryota</taxon>
        <taxon>Fungi</taxon>
        <taxon>Dikarya</taxon>
        <taxon>Basidiomycota</taxon>
        <taxon>Agaricomycotina</taxon>
        <taxon>Agaricomycetes</taxon>
        <taxon>Agaricomycetidae</taxon>
        <taxon>Boletales</taxon>
        <taxon>Coniophorineae</taxon>
        <taxon>Serpulaceae</taxon>
        <taxon>Serpula</taxon>
    </lineage>
</organism>
<dbReference type="PROSITE" id="PS50231">
    <property type="entry name" value="RICIN_B_LECTIN"/>
    <property type="match status" value="1"/>
</dbReference>
<dbReference type="InterPro" id="IPR038765">
    <property type="entry name" value="Papain-like_cys_pep_sf"/>
</dbReference>
<reference evidence="4" key="1">
    <citation type="journal article" date="2011" name="Science">
        <title>The plant cell wall-decomposing machinery underlies the functional diversity of forest fungi.</title>
        <authorList>
            <person name="Eastwood D.C."/>
            <person name="Floudas D."/>
            <person name="Binder M."/>
            <person name="Majcherczyk A."/>
            <person name="Schneider P."/>
            <person name="Aerts A."/>
            <person name="Asiegbu F.O."/>
            <person name="Baker S.E."/>
            <person name="Barry K."/>
            <person name="Bendiksby M."/>
            <person name="Blumentritt M."/>
            <person name="Coutinho P.M."/>
            <person name="Cullen D."/>
            <person name="de Vries R.P."/>
            <person name="Gathman A."/>
            <person name="Goodell B."/>
            <person name="Henrissat B."/>
            <person name="Ihrmark K."/>
            <person name="Kauserud H."/>
            <person name="Kohler A."/>
            <person name="LaButti K."/>
            <person name="Lapidus A."/>
            <person name="Lavin J.L."/>
            <person name="Lee Y.-H."/>
            <person name="Lindquist E."/>
            <person name="Lilly W."/>
            <person name="Lucas S."/>
            <person name="Morin E."/>
            <person name="Murat C."/>
            <person name="Oguiza J.A."/>
            <person name="Park J."/>
            <person name="Pisabarro A.G."/>
            <person name="Riley R."/>
            <person name="Rosling A."/>
            <person name="Salamov A."/>
            <person name="Schmidt O."/>
            <person name="Schmutz J."/>
            <person name="Skrede I."/>
            <person name="Stenlid J."/>
            <person name="Wiebenga A."/>
            <person name="Xie X."/>
            <person name="Kuees U."/>
            <person name="Hibbett D.S."/>
            <person name="Hoffmeister D."/>
            <person name="Hoegberg N."/>
            <person name="Martin F."/>
            <person name="Grigoriev I.V."/>
            <person name="Watkinson S.C."/>
        </authorList>
    </citation>
    <scope>NUCLEOTIDE SEQUENCE [LARGE SCALE GENOMIC DNA]</scope>
    <source>
        <strain evidence="4">strain S7.3</strain>
    </source>
</reference>
<dbReference type="CDD" id="cd23416">
    <property type="entry name" value="beta-trefoil_Ricin_MOA-like"/>
    <property type="match status" value="1"/>
</dbReference>
<feature type="domain" description="Ricin B lectin" evidence="1">
    <location>
        <begin position="201"/>
        <end position="268"/>
    </location>
</feature>
<gene>
    <name evidence="3" type="ORF">SERLA73DRAFT_162712</name>
</gene>
<keyword evidence="4" id="KW-1185">Reference proteome</keyword>
<sequence>MATSGPSLLASSQIHIGKYDKRELAEQVGDEPIHQPPSQRALSLSLSRVPSIQTMKSAPIWNVKWNSQLSASIAAFSSSQISIPGQDSDHDSLEILDDGDHIHFCCDASDYDGASTNVVEGWVSDLVNPTVKSANWRYSITKIIPPSLYFQFTRMSLIGGIYSIENSAVPLAIDLSSGGSADGTKVQGWGKWLFSNPNCLAQLWLVTPTGATDAFTLQNLRGGLYLDLPNGSSANGNPLQGWQRVGNNQVWIIRQTGTFYKMQNLQGGSTCSLHSVLIALRAPETRVIVLPAFVNLLDGSSSNGTAVEGWAGEWNDTANQSQLWSFQPMSRTSAEVDNALIANPVLQGHFVNYQMNGIYWVLDKDLVKNIWAGANLGEGKKYTLRPELFDQDDFTLCALFFHECIRLSITNSSSAFKAQLAQWGSDNILANGLNLLLGVMLGVSTEEGSGGQSCNFFLDSDFSTVLFFDAQTGNLLDPGDITTQVTVGFF</sequence>
<dbReference type="Pfam" id="PF14200">
    <property type="entry name" value="RicinB_lectin_2"/>
    <property type="match status" value="1"/>
</dbReference>
<accession>F8Q9A8</accession>
<dbReference type="InParanoid" id="F8Q9A8"/>
<dbReference type="InterPro" id="IPR040600">
    <property type="entry name" value="Agglutinin_C"/>
</dbReference>
<evidence type="ECO:0000259" key="2">
    <source>
        <dbReference type="Pfam" id="PF18021"/>
    </source>
</evidence>
<feature type="domain" description="Agglutinin C-terminal" evidence="2">
    <location>
        <begin position="413"/>
        <end position="474"/>
    </location>
</feature>
<dbReference type="Pfam" id="PF18021">
    <property type="entry name" value="Agglutinin_C"/>
    <property type="match status" value="1"/>
</dbReference>
<evidence type="ECO:0000259" key="1">
    <source>
        <dbReference type="Pfam" id="PF14200"/>
    </source>
</evidence>
<name>F8Q9A8_SERL3</name>
<dbReference type="Proteomes" id="UP000008063">
    <property type="component" value="Unassembled WGS sequence"/>
</dbReference>
<proteinExistence type="predicted"/>
<protein>
    <submittedName>
        <fullName evidence="3">Carbohydrate-binding module family 13 protein</fullName>
    </submittedName>
</protein>